<proteinExistence type="predicted"/>
<name>A0AAV8YNF2_9CUCU</name>
<feature type="compositionally biased region" description="Acidic residues" evidence="1">
    <location>
        <begin position="51"/>
        <end position="60"/>
    </location>
</feature>
<protein>
    <submittedName>
        <fullName evidence="2">Uncharacterized protein</fullName>
    </submittedName>
</protein>
<feature type="region of interest" description="Disordered" evidence="1">
    <location>
        <begin position="31"/>
        <end position="67"/>
    </location>
</feature>
<dbReference type="AlphaFoldDB" id="A0AAV8YNF2"/>
<organism evidence="2 3">
    <name type="scientific">Aromia moschata</name>
    <dbReference type="NCBI Taxonomy" id="1265417"/>
    <lineage>
        <taxon>Eukaryota</taxon>
        <taxon>Metazoa</taxon>
        <taxon>Ecdysozoa</taxon>
        <taxon>Arthropoda</taxon>
        <taxon>Hexapoda</taxon>
        <taxon>Insecta</taxon>
        <taxon>Pterygota</taxon>
        <taxon>Neoptera</taxon>
        <taxon>Endopterygota</taxon>
        <taxon>Coleoptera</taxon>
        <taxon>Polyphaga</taxon>
        <taxon>Cucujiformia</taxon>
        <taxon>Chrysomeloidea</taxon>
        <taxon>Cerambycidae</taxon>
        <taxon>Cerambycinae</taxon>
        <taxon>Callichromatini</taxon>
        <taxon>Aromia</taxon>
    </lineage>
</organism>
<evidence type="ECO:0000313" key="2">
    <source>
        <dbReference type="EMBL" id="KAJ8953459.1"/>
    </source>
</evidence>
<feature type="non-terminal residue" evidence="2">
    <location>
        <position position="121"/>
    </location>
</feature>
<sequence>MLKNFKSLVIKYYFILRLSLHQLLELLEEDEEHDQPNQIYIIPPDEKGAETEQDSDDSDQENAIPNKISRGILDQPCEVRYDEVDLDEDEDNIPLSIIRNNIIIENGARCPSTSANIDCPP</sequence>
<evidence type="ECO:0000313" key="3">
    <source>
        <dbReference type="Proteomes" id="UP001162162"/>
    </source>
</evidence>
<keyword evidence="3" id="KW-1185">Reference proteome</keyword>
<accession>A0AAV8YNF2</accession>
<dbReference type="EMBL" id="JAPWTK010000056">
    <property type="protein sequence ID" value="KAJ8953459.1"/>
    <property type="molecule type" value="Genomic_DNA"/>
</dbReference>
<dbReference type="Proteomes" id="UP001162162">
    <property type="component" value="Unassembled WGS sequence"/>
</dbReference>
<reference evidence="2" key="1">
    <citation type="journal article" date="2023" name="Insect Mol. Biol.">
        <title>Genome sequencing provides insights into the evolution of gene families encoding plant cell wall-degrading enzymes in longhorned beetles.</title>
        <authorList>
            <person name="Shin N.R."/>
            <person name="Okamura Y."/>
            <person name="Kirsch R."/>
            <person name="Pauchet Y."/>
        </authorList>
    </citation>
    <scope>NUCLEOTIDE SEQUENCE</scope>
    <source>
        <strain evidence="2">AMC_N1</strain>
    </source>
</reference>
<gene>
    <name evidence="2" type="ORF">NQ318_023578</name>
</gene>
<evidence type="ECO:0000256" key="1">
    <source>
        <dbReference type="SAM" id="MobiDB-lite"/>
    </source>
</evidence>
<comment type="caution">
    <text evidence="2">The sequence shown here is derived from an EMBL/GenBank/DDBJ whole genome shotgun (WGS) entry which is preliminary data.</text>
</comment>